<evidence type="ECO:0000313" key="1">
    <source>
        <dbReference type="EMBL" id="AIF19859.1"/>
    </source>
</evidence>
<name>A0A075HVW1_9EURY</name>
<dbReference type="AlphaFoldDB" id="A0A075HVW1"/>
<reference evidence="1" key="1">
    <citation type="journal article" date="2014" name="Genome Biol. Evol.">
        <title>Pangenome evidence for extensive interdomain horizontal transfer affecting lineage core and shell genes in uncultured planktonic thaumarchaeota and euryarchaeota.</title>
        <authorList>
            <person name="Deschamps P."/>
            <person name="Zivanovic Y."/>
            <person name="Moreira D."/>
            <person name="Rodriguez-Valera F."/>
            <person name="Lopez-Garcia P."/>
        </authorList>
    </citation>
    <scope>NUCLEOTIDE SEQUENCE</scope>
</reference>
<accession>A0A075HVW1</accession>
<protein>
    <submittedName>
        <fullName evidence="1">Uncharacterized protein</fullName>
    </submittedName>
</protein>
<dbReference type="EMBL" id="KF901149">
    <property type="protein sequence ID" value="AIF19859.1"/>
    <property type="molecule type" value="Genomic_DNA"/>
</dbReference>
<sequence length="142" mass="15228">MRRRSKSGFNLINAAETYLLLNAITQGAFRTSPIEFVMSPKGLNKVGADGTWTVSLPEILKMGTSGSAYGGVSTDTLTQVIKQNLGLEGNASNNREGKWAMVAGQMIAIPLAFKFGKKLARPALTRTRRLLKDAGLKGTVTV</sequence>
<organism evidence="1">
    <name type="scientific">uncultured marine group II/III euryarchaeote KM3_87_G11</name>
    <dbReference type="NCBI Taxonomy" id="1456534"/>
    <lineage>
        <taxon>Archaea</taxon>
        <taxon>Methanobacteriati</taxon>
        <taxon>Methanobacteriota</taxon>
        <taxon>environmental samples</taxon>
    </lineage>
</organism>
<proteinExistence type="predicted"/>